<dbReference type="InterPro" id="IPR017732">
    <property type="entry name" value="T4/T6SS_DotU"/>
</dbReference>
<proteinExistence type="predicted"/>
<name>A0A7X6BB60_9SPHN</name>
<evidence type="ECO:0000313" key="5">
    <source>
        <dbReference type="EMBL" id="NJB95805.1"/>
    </source>
</evidence>
<dbReference type="GO" id="GO:0016020">
    <property type="term" value="C:membrane"/>
    <property type="evidence" value="ECO:0007669"/>
    <property type="project" value="UniProtKB-UniRule"/>
</dbReference>
<reference evidence="5 6" key="1">
    <citation type="submission" date="2020-03" db="EMBL/GenBank/DDBJ databases">
        <title>Genomic Encyclopedia of Type Strains, Phase IV (KMG-IV): sequencing the most valuable type-strain genomes for metagenomic binning, comparative biology and taxonomic classification.</title>
        <authorList>
            <person name="Goeker M."/>
        </authorList>
    </citation>
    <scope>NUCLEOTIDE SEQUENCE [LARGE SCALE GENOMIC DNA]</scope>
    <source>
        <strain evidence="5 6">DSM 7225</strain>
    </source>
</reference>
<comment type="caution">
    <text evidence="5">The sequence shown here is derived from an EMBL/GenBank/DDBJ whole genome shotgun (WGS) entry which is preliminary data.</text>
</comment>
<dbReference type="Gene3D" id="3.30.1330.60">
    <property type="entry name" value="OmpA-like domain"/>
    <property type="match status" value="1"/>
</dbReference>
<dbReference type="NCBIfam" id="NF038228">
    <property type="entry name" value="IcmH_DotU_IVB"/>
    <property type="match status" value="1"/>
</dbReference>
<dbReference type="SUPFAM" id="SSF103088">
    <property type="entry name" value="OmpA-like"/>
    <property type="match status" value="1"/>
</dbReference>
<dbReference type="InterPro" id="IPR038522">
    <property type="entry name" value="T4/T6SS_DotU_sf"/>
</dbReference>
<dbReference type="PRINTS" id="PR01023">
    <property type="entry name" value="NAFLGMOTY"/>
</dbReference>
<dbReference type="Gene3D" id="1.25.40.590">
    <property type="entry name" value="Type IV / VI secretion system, DotU"/>
    <property type="match status" value="1"/>
</dbReference>
<evidence type="ECO:0000256" key="3">
    <source>
        <dbReference type="SAM" id="Phobius"/>
    </source>
</evidence>
<keyword evidence="3" id="KW-0812">Transmembrane</keyword>
<accession>A0A7X6BB60</accession>
<dbReference type="Pfam" id="PF00691">
    <property type="entry name" value="OmpA"/>
    <property type="match status" value="1"/>
</dbReference>
<dbReference type="InterPro" id="IPR036737">
    <property type="entry name" value="OmpA-like_sf"/>
</dbReference>
<dbReference type="Proteomes" id="UP000531251">
    <property type="component" value="Unassembled WGS sequence"/>
</dbReference>
<dbReference type="PANTHER" id="PTHR30329:SF19">
    <property type="entry name" value="OUTER MEMBRANE PROTEIN, OMPA FAMILY"/>
    <property type="match status" value="1"/>
</dbReference>
<dbReference type="AlphaFoldDB" id="A0A7X6BB60"/>
<evidence type="ECO:0000259" key="4">
    <source>
        <dbReference type="PROSITE" id="PS51123"/>
    </source>
</evidence>
<feature type="domain" description="OmpA-like" evidence="4">
    <location>
        <begin position="325"/>
        <end position="445"/>
    </location>
</feature>
<dbReference type="EMBL" id="JAATJB010000001">
    <property type="protein sequence ID" value="NJB95805.1"/>
    <property type="molecule type" value="Genomic_DNA"/>
</dbReference>
<dbReference type="NCBIfam" id="TIGR03349">
    <property type="entry name" value="IV_VI_DotU"/>
    <property type="match status" value="1"/>
</dbReference>
<feature type="region of interest" description="Disordered" evidence="2">
    <location>
        <begin position="1"/>
        <end position="54"/>
    </location>
</feature>
<evidence type="ECO:0000256" key="2">
    <source>
        <dbReference type="SAM" id="MobiDB-lite"/>
    </source>
</evidence>
<dbReference type="InterPro" id="IPR050330">
    <property type="entry name" value="Bact_OuterMem_StrucFunc"/>
</dbReference>
<dbReference type="Pfam" id="PF09850">
    <property type="entry name" value="DotU"/>
    <property type="match status" value="1"/>
</dbReference>
<gene>
    <name evidence="5" type="ORF">GGR89_000097</name>
</gene>
<feature type="transmembrane region" description="Helical" evidence="3">
    <location>
        <begin position="240"/>
        <end position="266"/>
    </location>
</feature>
<keyword evidence="3" id="KW-1133">Transmembrane helix</keyword>
<protein>
    <submittedName>
        <fullName evidence="5">Type VI secretion system protein ImpK</fullName>
    </submittedName>
</protein>
<evidence type="ECO:0000256" key="1">
    <source>
        <dbReference type="PROSITE-ProRule" id="PRU00473"/>
    </source>
</evidence>
<dbReference type="PROSITE" id="PS51123">
    <property type="entry name" value="OMPA_2"/>
    <property type="match status" value="1"/>
</dbReference>
<organism evidence="5 6">
    <name type="scientific">Sphingomonas trueperi</name>
    <dbReference type="NCBI Taxonomy" id="53317"/>
    <lineage>
        <taxon>Bacteria</taxon>
        <taxon>Pseudomonadati</taxon>
        <taxon>Pseudomonadota</taxon>
        <taxon>Alphaproteobacteria</taxon>
        <taxon>Sphingomonadales</taxon>
        <taxon>Sphingomonadaceae</taxon>
        <taxon>Sphingomonas</taxon>
    </lineage>
</organism>
<keyword evidence="6" id="KW-1185">Reference proteome</keyword>
<dbReference type="CDD" id="cd07185">
    <property type="entry name" value="OmpA_C-like"/>
    <property type="match status" value="1"/>
</dbReference>
<evidence type="ECO:0000313" key="6">
    <source>
        <dbReference type="Proteomes" id="UP000531251"/>
    </source>
</evidence>
<sequence>MREEGAAVNDDDALGSDGHTVFQPTPLQQARARLAETRATPPPADEDFPDPPVAARAHNPIVEAAAPLLALIASARSGRIALDLPSLHRRASAAAQRFDAAIVGGGYDAETQRRARYAVYATVDDIAQNLPGQAADGAEWARRSMVVRGFGENIGGERFWALLREMLAQPAAHAELIELYHACLAAGFEGRYRVAQDERGQRAAILASAYAAIPAARGLSETELVPHWRGSPMARGRVGFWAPIGLAASVALGVLLLVVLAFRLVLIQTGQPAMTALLALNPEQPLRLSRAAAPVAVPIGAQQQRLQGFLADEIARKLVVVEQDPNSVRVRTTVGTLFRSGSDQLAPGRQALFEKIAEAVVGEKGQVRVEGHADSDPVASLTFPDNVALSKARAETVAAILRARLADPARVQAQGFGATQPIAPNAIPEGKAQNRRVEIVIARNG</sequence>
<keyword evidence="1 3" id="KW-0472">Membrane</keyword>
<dbReference type="PANTHER" id="PTHR30329">
    <property type="entry name" value="STATOR ELEMENT OF FLAGELLAR MOTOR COMPLEX"/>
    <property type="match status" value="1"/>
</dbReference>
<dbReference type="InterPro" id="IPR006665">
    <property type="entry name" value="OmpA-like"/>
</dbReference>